<dbReference type="KEGG" id="cil:EG358_13715"/>
<evidence type="ECO:0000313" key="2">
    <source>
        <dbReference type="EMBL" id="SUX45963.1"/>
    </source>
</evidence>
<keyword evidence="3" id="KW-1185">Reference proteome</keyword>
<dbReference type="Gene3D" id="1.10.10.10">
    <property type="entry name" value="Winged helix-like DNA-binding domain superfamily/Winged helix DNA-binding domain"/>
    <property type="match status" value="1"/>
</dbReference>
<reference evidence="1 3" key="1">
    <citation type="submission" date="2017-01" db="EMBL/GenBank/DDBJ databases">
        <authorList>
            <person name="Varghese N."/>
            <person name="Submissions S."/>
        </authorList>
    </citation>
    <scope>NUCLEOTIDE SEQUENCE [LARGE SCALE GENOMIC DNA]</scope>
    <source>
        <strain evidence="1 3">ATCC 27950</strain>
    </source>
</reference>
<dbReference type="EMBL" id="FTMF01000004">
    <property type="protein sequence ID" value="SIQ36457.1"/>
    <property type="molecule type" value="Genomic_DNA"/>
</dbReference>
<accession>A0A381FHL9</accession>
<gene>
    <name evidence="2" type="ORF">NCTC13560_03390</name>
    <name evidence="1" type="ORF">SAMN05421682_104227</name>
</gene>
<reference evidence="2 4" key="2">
    <citation type="submission" date="2018-06" db="EMBL/GenBank/DDBJ databases">
        <authorList>
            <consortium name="Pathogen Informatics"/>
            <person name="Doyle S."/>
        </authorList>
    </citation>
    <scope>NUCLEOTIDE SEQUENCE [LARGE SCALE GENOMIC DNA]</scope>
    <source>
        <strain evidence="2 4">NCTC13560</strain>
    </source>
</reference>
<evidence type="ECO:0000313" key="3">
    <source>
        <dbReference type="Proteomes" id="UP000185725"/>
    </source>
</evidence>
<dbReference type="SUPFAM" id="SSF46785">
    <property type="entry name" value="Winged helix' DNA-binding domain"/>
    <property type="match status" value="1"/>
</dbReference>
<protein>
    <submittedName>
        <fullName evidence="2">Uncharacterized protein</fullName>
    </submittedName>
</protein>
<dbReference type="Proteomes" id="UP000185725">
    <property type="component" value="Unassembled WGS sequence"/>
</dbReference>
<dbReference type="OrthoDB" id="9911788at2"/>
<dbReference type="EMBL" id="UFVS01000001">
    <property type="protein sequence ID" value="SUX45963.1"/>
    <property type="molecule type" value="Genomic_DNA"/>
</dbReference>
<dbReference type="InterPro" id="IPR036388">
    <property type="entry name" value="WH-like_DNA-bd_sf"/>
</dbReference>
<dbReference type="RefSeq" id="WP_076559814.1">
    <property type="nucleotide sequence ID" value="NZ_CP033929.1"/>
</dbReference>
<name>A0A381FHL9_9FLAO</name>
<dbReference type="GeneID" id="303674764"/>
<evidence type="ECO:0000313" key="4">
    <source>
        <dbReference type="Proteomes" id="UP000255231"/>
    </source>
</evidence>
<evidence type="ECO:0000313" key="1">
    <source>
        <dbReference type="EMBL" id="SIQ36457.1"/>
    </source>
</evidence>
<proteinExistence type="predicted"/>
<sequence>MSQTSVKAFQEISEQIPEKRRIVYTALKNNPNNSFYRIAFILGWNVNKVSNRFNELENAGLIEKTGEETRGKFTRDRFSIITDVEKIIEKQNELYVFFVETKSQLEADHHRCQTKEGKELLRKRIQYLKGKISNLKMHSV</sequence>
<dbReference type="InterPro" id="IPR036390">
    <property type="entry name" value="WH_DNA-bd_sf"/>
</dbReference>
<dbReference type="Proteomes" id="UP000255231">
    <property type="component" value="Unassembled WGS sequence"/>
</dbReference>
<organism evidence="2 4">
    <name type="scientific">Chryseobacterium indoltheticum</name>
    <dbReference type="NCBI Taxonomy" id="254"/>
    <lineage>
        <taxon>Bacteria</taxon>
        <taxon>Pseudomonadati</taxon>
        <taxon>Bacteroidota</taxon>
        <taxon>Flavobacteriia</taxon>
        <taxon>Flavobacteriales</taxon>
        <taxon>Weeksellaceae</taxon>
        <taxon>Chryseobacterium group</taxon>
        <taxon>Chryseobacterium</taxon>
    </lineage>
</organism>
<dbReference type="AlphaFoldDB" id="A0A381FHL9"/>